<proteinExistence type="predicted"/>
<dbReference type="EMBL" id="JAGHQM010000055">
    <property type="protein sequence ID" value="KAH0565852.1"/>
    <property type="molecule type" value="Genomic_DNA"/>
</dbReference>
<accession>A0A9P8LHZ6</accession>
<name>A0A9P8LHZ6_9PEZI</name>
<dbReference type="Pfam" id="PF13181">
    <property type="entry name" value="TPR_8"/>
    <property type="match status" value="1"/>
</dbReference>
<dbReference type="SUPFAM" id="SSF48452">
    <property type="entry name" value="TPR-like"/>
    <property type="match status" value="1"/>
</dbReference>
<evidence type="ECO:0000313" key="1">
    <source>
        <dbReference type="EMBL" id="KAH0565852.1"/>
    </source>
</evidence>
<dbReference type="Proteomes" id="UP000750711">
    <property type="component" value="Unassembled WGS sequence"/>
</dbReference>
<protein>
    <recommendedName>
        <fullName evidence="3">MalT-like TPR region domain-containing protein</fullName>
    </recommendedName>
</protein>
<dbReference type="AlphaFoldDB" id="A0A9P8LHZ6"/>
<sequence length="135" mass="15160">MVLLSRIRQRQGRLDEALRLSSKALAFRQKLLGNRLKTCDSLYQVAVLLQLRGDLSSAINLLEESVSIAENLSEAGGYLARANFKLAQIYTTLGNAERSRAYKQAAEMMRLRLSGDAAFSDSEESYDGLVLWMLW</sequence>
<dbReference type="Gene3D" id="1.25.40.10">
    <property type="entry name" value="Tetratricopeptide repeat domain"/>
    <property type="match status" value="1"/>
</dbReference>
<dbReference type="Pfam" id="PF13424">
    <property type="entry name" value="TPR_12"/>
    <property type="match status" value="1"/>
</dbReference>
<gene>
    <name evidence="1" type="ORF">GP486_000749</name>
</gene>
<comment type="caution">
    <text evidence="1">The sequence shown here is derived from an EMBL/GenBank/DDBJ whole genome shotgun (WGS) entry which is preliminary data.</text>
</comment>
<evidence type="ECO:0000313" key="2">
    <source>
        <dbReference type="Proteomes" id="UP000750711"/>
    </source>
</evidence>
<keyword evidence="2" id="KW-1185">Reference proteome</keyword>
<organism evidence="1 2">
    <name type="scientific">Trichoglossum hirsutum</name>
    <dbReference type="NCBI Taxonomy" id="265104"/>
    <lineage>
        <taxon>Eukaryota</taxon>
        <taxon>Fungi</taxon>
        <taxon>Dikarya</taxon>
        <taxon>Ascomycota</taxon>
        <taxon>Pezizomycotina</taxon>
        <taxon>Geoglossomycetes</taxon>
        <taxon>Geoglossales</taxon>
        <taxon>Geoglossaceae</taxon>
        <taxon>Trichoglossum</taxon>
    </lineage>
</organism>
<dbReference type="InterPro" id="IPR011990">
    <property type="entry name" value="TPR-like_helical_dom_sf"/>
</dbReference>
<dbReference type="InterPro" id="IPR019734">
    <property type="entry name" value="TPR_rpt"/>
</dbReference>
<reference evidence="1" key="1">
    <citation type="submission" date="2021-03" db="EMBL/GenBank/DDBJ databases">
        <title>Comparative genomics and phylogenomic investigation of the class Geoglossomycetes provide insights into ecological specialization and systematics.</title>
        <authorList>
            <person name="Melie T."/>
            <person name="Pirro S."/>
            <person name="Miller A.N."/>
            <person name="Quandt A."/>
        </authorList>
    </citation>
    <scope>NUCLEOTIDE SEQUENCE</scope>
    <source>
        <strain evidence="1">CAQ_001_2017</strain>
    </source>
</reference>
<evidence type="ECO:0008006" key="3">
    <source>
        <dbReference type="Google" id="ProtNLM"/>
    </source>
</evidence>